<evidence type="ECO:0000259" key="7">
    <source>
        <dbReference type="PROSITE" id="PS50826"/>
    </source>
</evidence>
<comment type="subcellular location">
    <subcellularLocation>
        <location evidence="1">Mitochondrion</location>
    </subcellularLocation>
</comment>
<comment type="similarity">
    <text evidence="2">Belongs to the OXR1 family.</text>
</comment>
<evidence type="ECO:0000259" key="8">
    <source>
        <dbReference type="PROSITE" id="PS51335"/>
    </source>
</evidence>
<dbReference type="Pfam" id="PF04727">
    <property type="entry name" value="ELMO_CED12"/>
    <property type="match status" value="1"/>
</dbReference>
<proteinExistence type="inferred from homology"/>
<dbReference type="PROSITE" id="PS50826">
    <property type="entry name" value="RUN"/>
    <property type="match status" value="1"/>
</dbReference>
<gene>
    <name evidence="10" type="ORF">HBR001_LOCUS8086</name>
</gene>
<dbReference type="PROSITE" id="PS51886">
    <property type="entry name" value="TLDC"/>
    <property type="match status" value="1"/>
</dbReference>
<dbReference type="Gene3D" id="1.20.58.900">
    <property type="match status" value="1"/>
</dbReference>
<protein>
    <recommendedName>
        <fullName evidence="4">Oxidation resistance protein 1</fullName>
    </recommendedName>
</protein>
<dbReference type="CDD" id="cd00159">
    <property type="entry name" value="RhoGAP"/>
    <property type="match status" value="1"/>
</dbReference>
<evidence type="ECO:0000313" key="10">
    <source>
        <dbReference type="EMBL" id="CAI5740227.1"/>
    </source>
</evidence>
<dbReference type="SUPFAM" id="SSF140741">
    <property type="entry name" value="RUN domain-like"/>
    <property type="match status" value="1"/>
</dbReference>
<dbReference type="InterPro" id="IPR008936">
    <property type="entry name" value="Rho_GTPase_activation_prot"/>
</dbReference>
<dbReference type="InterPro" id="IPR037213">
    <property type="entry name" value="Run_dom_sf"/>
</dbReference>
<feature type="domain" description="RUN" evidence="7">
    <location>
        <begin position="80"/>
        <end position="213"/>
    </location>
</feature>
<dbReference type="SMART" id="SM00324">
    <property type="entry name" value="RhoGAP"/>
    <property type="match status" value="1"/>
</dbReference>
<dbReference type="Pfam" id="PF07534">
    <property type="entry name" value="TLD"/>
    <property type="match status" value="1"/>
</dbReference>
<dbReference type="InterPro" id="IPR006816">
    <property type="entry name" value="ELMO_dom"/>
</dbReference>
<reference evidence="10" key="1">
    <citation type="submission" date="2022-12" db="EMBL/GenBank/DDBJ databases">
        <authorList>
            <person name="Webb A."/>
        </authorList>
    </citation>
    <scope>NUCLEOTIDE SEQUENCE</scope>
    <source>
        <strain evidence="10">Hp1</strain>
    </source>
</reference>
<evidence type="ECO:0000256" key="2">
    <source>
        <dbReference type="ARBA" id="ARBA00009540"/>
    </source>
</evidence>
<organism evidence="10 11">
    <name type="scientific">Hyaloperonospora brassicae</name>
    <name type="common">Brassica downy mildew</name>
    <name type="synonym">Peronospora brassicae</name>
    <dbReference type="NCBI Taxonomy" id="162125"/>
    <lineage>
        <taxon>Eukaryota</taxon>
        <taxon>Sar</taxon>
        <taxon>Stramenopiles</taxon>
        <taxon>Oomycota</taxon>
        <taxon>Peronosporomycetes</taxon>
        <taxon>Peronosporales</taxon>
        <taxon>Peronosporaceae</taxon>
        <taxon>Hyaloperonospora</taxon>
    </lineage>
</organism>
<evidence type="ECO:0000256" key="5">
    <source>
        <dbReference type="SAM" id="MobiDB-lite"/>
    </source>
</evidence>
<dbReference type="GO" id="GO:0005739">
    <property type="term" value="C:mitochondrion"/>
    <property type="evidence" value="ECO:0007669"/>
    <property type="project" value="UniProtKB-SubCell"/>
</dbReference>
<dbReference type="InterPro" id="IPR004012">
    <property type="entry name" value="Run_dom"/>
</dbReference>
<feature type="domain" description="ELMO" evidence="8">
    <location>
        <begin position="626"/>
        <end position="793"/>
    </location>
</feature>
<accession>A0AAV0UTG6</accession>
<evidence type="ECO:0000256" key="1">
    <source>
        <dbReference type="ARBA" id="ARBA00004173"/>
    </source>
</evidence>
<dbReference type="AlphaFoldDB" id="A0AAV0UTG6"/>
<dbReference type="Gene3D" id="1.10.555.10">
    <property type="entry name" value="Rho GTPase activation protein"/>
    <property type="match status" value="1"/>
</dbReference>
<comment type="caution">
    <text evidence="10">The sequence shown here is derived from an EMBL/GenBank/DDBJ whole genome shotgun (WGS) entry which is preliminary data.</text>
</comment>
<dbReference type="SUPFAM" id="SSF48350">
    <property type="entry name" value="GTPase activation domain, GAP"/>
    <property type="match status" value="1"/>
</dbReference>
<feature type="domain" description="TLDc" evidence="9">
    <location>
        <begin position="874"/>
        <end position="1038"/>
    </location>
</feature>
<evidence type="ECO:0000259" key="6">
    <source>
        <dbReference type="PROSITE" id="PS50238"/>
    </source>
</evidence>
<evidence type="ECO:0000256" key="3">
    <source>
        <dbReference type="ARBA" id="ARBA00023128"/>
    </source>
</evidence>
<name>A0AAV0UTG6_HYABA</name>
<dbReference type="Pfam" id="PF02759">
    <property type="entry name" value="RUN"/>
    <property type="match status" value="1"/>
</dbReference>
<evidence type="ECO:0000313" key="11">
    <source>
        <dbReference type="Proteomes" id="UP001162031"/>
    </source>
</evidence>
<dbReference type="InterPro" id="IPR006571">
    <property type="entry name" value="TLDc_dom"/>
</dbReference>
<dbReference type="PANTHER" id="PTHR23354">
    <property type="entry name" value="NUCLEOLAR PROTEIN 7/ESTROGEN RECEPTOR COACTIVATOR-RELATED"/>
    <property type="match status" value="1"/>
</dbReference>
<dbReference type="GO" id="GO:0007165">
    <property type="term" value="P:signal transduction"/>
    <property type="evidence" value="ECO:0007669"/>
    <property type="project" value="InterPro"/>
</dbReference>
<keyword evidence="11" id="KW-1185">Reference proteome</keyword>
<keyword evidence="3" id="KW-0496">Mitochondrion</keyword>
<dbReference type="PROSITE" id="PS50238">
    <property type="entry name" value="RHOGAP"/>
    <property type="match status" value="1"/>
</dbReference>
<feature type="domain" description="Rho-GAP" evidence="6">
    <location>
        <begin position="326"/>
        <end position="522"/>
    </location>
</feature>
<dbReference type="InterPro" id="IPR000198">
    <property type="entry name" value="RhoGAP_dom"/>
</dbReference>
<evidence type="ECO:0000259" key="9">
    <source>
        <dbReference type="PROSITE" id="PS51886"/>
    </source>
</evidence>
<feature type="region of interest" description="Disordered" evidence="5">
    <location>
        <begin position="618"/>
        <end position="641"/>
    </location>
</feature>
<feature type="compositionally biased region" description="Polar residues" evidence="5">
    <location>
        <begin position="618"/>
        <end position="631"/>
    </location>
</feature>
<evidence type="ECO:0000256" key="4">
    <source>
        <dbReference type="ARBA" id="ARBA00040604"/>
    </source>
</evidence>
<dbReference type="SMART" id="SM00584">
    <property type="entry name" value="TLDc"/>
    <property type="match status" value="1"/>
</dbReference>
<dbReference type="Proteomes" id="UP001162031">
    <property type="component" value="Unassembled WGS sequence"/>
</dbReference>
<dbReference type="PANTHER" id="PTHR23354:SF62">
    <property type="entry name" value="MUSTARD, ISOFORM V"/>
    <property type="match status" value="1"/>
</dbReference>
<dbReference type="PROSITE" id="PS51335">
    <property type="entry name" value="ELMO"/>
    <property type="match status" value="1"/>
</dbReference>
<dbReference type="EMBL" id="CANTFL010001444">
    <property type="protein sequence ID" value="CAI5740227.1"/>
    <property type="molecule type" value="Genomic_DNA"/>
</dbReference>
<dbReference type="Pfam" id="PF00620">
    <property type="entry name" value="RhoGAP"/>
    <property type="match status" value="1"/>
</dbReference>
<sequence length="1056" mass="117181">MLGKVAHWLAARHEAKRSASDASIQQRYNALARLKKATTAAVCKGTEGEKIGGGSHDTKARARDSWTSVALPREQRQPLTERELCVAELCTALEECLVMGIKPRGDGQQPSWWHVLYASTLIVDEPTLVQSVVSAAFLSETDVGRARCWLKIALNNHTIESSIMMIFSMPCEHLIRENYDEKSLVRCSEGLGVFLELIIALREVHFAIEVSGEPFQLPGTLDLLDPVPGPEGASEDLIVSITDADIAAAVGALPSKAGSLPETEPAFTDDKDGRSKTQGALMVMKKEQGKGVQSLSHPLEDTDPWHHVFGVSLASLTGNPYHSRYALIDPLLALPNVVDDCVAIVRRKPDTPRLLRATVLSIHLNQLREIVETRGSVPQDLDPQCASALLLDFLKNLPDPLLTDDKYDAFVAAGKLHDEDASVHDITRLVNGLPVHCQIVLKQVVGLMHFLQQPEHSVNNGVDIFTASTVLAPVIAYRKETERDLPPDRPHGRTHSQNQDLRYAAVGAPLVERMIQHYAAIFHSIQVRLVDALERLDAKKKALHMVWHQLKLQPQLNVSSDGQQVDEISRLFSEHLERDGDCSLSSSFISQIGRISRRSKTETQTCVENERCSSTALDVSEQRVQTPTQPASSIGSGSSSLTSKATTRVLVTVWKQFGFNRPSILENFENGGVLMLRALLYWLQNNPDALSLLKTHALPSKLPSFDAGLVASSICESLVKLLKLSLTSKQSEIDIVAMSLEPFWELFDEDMYFYKLFAFMFQVYIQLWSQLDPKAASFTRVMTETENVMRKLLKKTSSTVNDLRVEWEAFRTRRPEEADEEDLNEKRGEQGGALLVATPSDPLLMSSPFRTSKKRPSFDFDPDDYKLKLLDSSSILTLEHIAHIDHALPVTSQLCRWFRIYSLESNGSSLETLLYLAKKQSPTLLVVKDAEKNVFGGFASDEWHHAFHYYGTGESFLFSFANSSAAGGFVKYQWSRKNNYFMLCSDTSLVMGGGGNFGLFLDSDLSAGTTGACETFDSPPLTTSQQFCCIQLELWGFAFGDKPVGFGGRRKKSVLD</sequence>
<dbReference type="CDD" id="cd17671">
    <property type="entry name" value="RUN"/>
    <property type="match status" value="1"/>
</dbReference>